<feature type="compositionally biased region" description="Basic and acidic residues" evidence="1">
    <location>
        <begin position="20"/>
        <end position="37"/>
    </location>
</feature>
<dbReference type="EMBL" id="LOTN01000019">
    <property type="protein sequence ID" value="KUZ93274.1"/>
    <property type="molecule type" value="Genomic_DNA"/>
</dbReference>
<organism evidence="2 3">
    <name type="scientific">Burkholderia ubonensis</name>
    <dbReference type="NCBI Taxonomy" id="101571"/>
    <lineage>
        <taxon>Bacteria</taxon>
        <taxon>Pseudomonadati</taxon>
        <taxon>Pseudomonadota</taxon>
        <taxon>Betaproteobacteria</taxon>
        <taxon>Burkholderiales</taxon>
        <taxon>Burkholderiaceae</taxon>
        <taxon>Burkholderia</taxon>
        <taxon>Burkholderia cepacia complex</taxon>
    </lineage>
</organism>
<reference evidence="2 3" key="1">
    <citation type="submission" date="2015-11" db="EMBL/GenBank/DDBJ databases">
        <title>Expanding the genomic diversity of Burkholderia species for the development of highly accurate diagnostics.</title>
        <authorList>
            <person name="Sahl J."/>
            <person name="Keim P."/>
            <person name="Wagner D."/>
        </authorList>
    </citation>
    <scope>NUCLEOTIDE SEQUENCE [LARGE SCALE GENOMIC DNA]</scope>
    <source>
        <strain evidence="2 3">RF32-BP4</strain>
    </source>
</reference>
<dbReference type="Proteomes" id="UP000065521">
    <property type="component" value="Unassembled WGS sequence"/>
</dbReference>
<accession>A0A102LGE5</accession>
<feature type="region of interest" description="Disordered" evidence="1">
    <location>
        <begin position="20"/>
        <end position="70"/>
    </location>
</feature>
<protein>
    <submittedName>
        <fullName evidence="2">Uncharacterized protein</fullName>
    </submittedName>
</protein>
<evidence type="ECO:0000256" key="1">
    <source>
        <dbReference type="SAM" id="MobiDB-lite"/>
    </source>
</evidence>
<comment type="caution">
    <text evidence="2">The sequence shown here is derived from an EMBL/GenBank/DDBJ whole genome shotgun (WGS) entry which is preliminary data.</text>
</comment>
<proteinExistence type="predicted"/>
<sequence>MQIVSDAVGADTLWRIGRHREAPRRPCLKDGSDETRSVARATFGTPRARSPQPPDDGFMRRCDVKSEGGL</sequence>
<evidence type="ECO:0000313" key="2">
    <source>
        <dbReference type="EMBL" id="KUZ93274.1"/>
    </source>
</evidence>
<dbReference type="AlphaFoldDB" id="A0A102LGE5"/>
<evidence type="ECO:0000313" key="3">
    <source>
        <dbReference type="Proteomes" id="UP000065521"/>
    </source>
</evidence>
<name>A0A102LGE5_9BURK</name>
<gene>
    <name evidence="2" type="ORF">WI38_09505</name>
</gene>
<feature type="compositionally biased region" description="Basic and acidic residues" evidence="1">
    <location>
        <begin position="57"/>
        <end position="70"/>
    </location>
</feature>